<dbReference type="SMART" id="SM00849">
    <property type="entry name" value="Lactamase_B"/>
    <property type="match status" value="1"/>
</dbReference>
<feature type="domain" description="Flavodoxin-like" evidence="2">
    <location>
        <begin position="288"/>
        <end position="445"/>
    </location>
</feature>
<evidence type="ECO:0000313" key="3">
    <source>
        <dbReference type="EMBL" id="SFI29083.1"/>
    </source>
</evidence>
<dbReference type="Proteomes" id="UP000183639">
    <property type="component" value="Unassembled WGS sequence"/>
</dbReference>
<evidence type="ECO:0000259" key="2">
    <source>
        <dbReference type="PROSITE" id="PS50902"/>
    </source>
</evidence>
<evidence type="ECO:0000256" key="1">
    <source>
        <dbReference type="ARBA" id="ARBA00007121"/>
    </source>
</evidence>
<dbReference type="SUPFAM" id="SSF52218">
    <property type="entry name" value="Flavoproteins"/>
    <property type="match status" value="1"/>
</dbReference>
<dbReference type="EMBL" id="FOQK01000026">
    <property type="protein sequence ID" value="SFI29083.1"/>
    <property type="molecule type" value="Genomic_DNA"/>
</dbReference>
<dbReference type="InterPro" id="IPR001279">
    <property type="entry name" value="Metallo-B-lactamas"/>
</dbReference>
<gene>
    <name evidence="3" type="ORF">SAMN04487861_12631</name>
</gene>
<dbReference type="AlphaFoldDB" id="A0A1I3H091"/>
<dbReference type="PANTHER" id="PTHR13754">
    <property type="entry name" value="METALLO-BETA-LACTAMASE SUPERFAMILY PROTEIN"/>
    <property type="match status" value="1"/>
</dbReference>
<keyword evidence="3" id="KW-0378">Hydrolase</keyword>
<sequence length="445" mass="48997">MAYEAKYTLRVLIDDWVEEKPWELEGEHGLSFYVETPESKFLFDCGHTGAAWRNAEKMGVDLSAVDFVALSHSHYDHAGGFPALLAHVKPKVLYTGPDFWQEKYSYDREKDEYLYKGCGFTADDLAAWGIEQRECQDMIRLDNHATLFTGFARTTDFEHIPEKFVRGAAKEPDSFTDEICLLLEEGNGLCMVVGCSHRGIVNMVAAVKERTGKQVLRVVGGIHLAGASEACVSQTVKELKNLGVAYFNLCHCSLDACHSSGVWPMYLDTFAAGSAICSGQEEGVPLLAAILYDSRTHTTEKAAAFIAEGVQRAGLQPACFHIDEADAEYIEKADLIILGSPTYMASVTAKMKTWLEEKGSKLDLAYKVGGAFATEQYIHGGGENAIREMLTFMMVQGMMTYSGGKAYGKPIIHLGPVGMSQDIGSFRDLFVAYGERMGKLTAWLA</sequence>
<dbReference type="Pfam" id="PF00258">
    <property type="entry name" value="Flavodoxin_1"/>
    <property type="match status" value="1"/>
</dbReference>
<dbReference type="PROSITE" id="PS50902">
    <property type="entry name" value="FLAVODOXIN_LIKE"/>
    <property type="match status" value="1"/>
</dbReference>
<dbReference type="GO" id="GO:0016740">
    <property type="term" value="F:transferase activity"/>
    <property type="evidence" value="ECO:0007669"/>
    <property type="project" value="TreeGrafter"/>
</dbReference>
<reference evidence="3 4" key="1">
    <citation type="submission" date="2016-10" db="EMBL/GenBank/DDBJ databases">
        <authorList>
            <person name="de Groot N.N."/>
        </authorList>
    </citation>
    <scope>NUCLEOTIDE SEQUENCE [LARGE SCALE GENOMIC DNA]</scope>
    <source>
        <strain evidence="3 4">Z108</strain>
    </source>
</reference>
<dbReference type="InterPro" id="IPR036866">
    <property type="entry name" value="RibonucZ/Hydroxyglut_hydro"/>
</dbReference>
<dbReference type="CDD" id="cd07713">
    <property type="entry name" value="DHPS-like_MBL-fold"/>
    <property type="match status" value="1"/>
</dbReference>
<dbReference type="RefSeq" id="WP_256211378.1">
    <property type="nucleotide sequence ID" value="NZ_FOQK01000026.1"/>
</dbReference>
<dbReference type="SUPFAM" id="SSF56281">
    <property type="entry name" value="Metallo-hydrolase/oxidoreductase"/>
    <property type="match status" value="1"/>
</dbReference>
<dbReference type="Gene3D" id="3.60.15.10">
    <property type="entry name" value="Ribonuclease Z/Hydroxyacylglutathione hydrolase-like"/>
    <property type="match status" value="1"/>
</dbReference>
<dbReference type="GO" id="GO:0016787">
    <property type="term" value="F:hydrolase activity"/>
    <property type="evidence" value="ECO:0007669"/>
    <property type="project" value="UniProtKB-KW"/>
</dbReference>
<comment type="similarity">
    <text evidence="1">In the N-terminal section; belongs to the zinc metallo-hydrolase group 3 family.</text>
</comment>
<dbReference type="Pfam" id="PF00753">
    <property type="entry name" value="Lactamase_B"/>
    <property type="match status" value="1"/>
</dbReference>
<organism evidence="3 4">
    <name type="scientific">Selenomonas ruminantium</name>
    <dbReference type="NCBI Taxonomy" id="971"/>
    <lineage>
        <taxon>Bacteria</taxon>
        <taxon>Bacillati</taxon>
        <taxon>Bacillota</taxon>
        <taxon>Negativicutes</taxon>
        <taxon>Selenomonadales</taxon>
        <taxon>Selenomonadaceae</taxon>
        <taxon>Selenomonas</taxon>
    </lineage>
</organism>
<dbReference type="Gene3D" id="3.40.50.360">
    <property type="match status" value="1"/>
</dbReference>
<dbReference type="InterPro" id="IPR052926">
    <property type="entry name" value="Metallo-beta-lactamase_dom"/>
</dbReference>
<dbReference type="InterPro" id="IPR029039">
    <property type="entry name" value="Flavoprotein-like_sf"/>
</dbReference>
<dbReference type="InterPro" id="IPR041712">
    <property type="entry name" value="DHPS-like_MBL-fold"/>
</dbReference>
<dbReference type="GO" id="GO:0010181">
    <property type="term" value="F:FMN binding"/>
    <property type="evidence" value="ECO:0007669"/>
    <property type="project" value="InterPro"/>
</dbReference>
<proteinExistence type="inferred from homology"/>
<evidence type="ECO:0000313" key="4">
    <source>
        <dbReference type="Proteomes" id="UP000183639"/>
    </source>
</evidence>
<dbReference type="GO" id="GO:0016651">
    <property type="term" value="F:oxidoreductase activity, acting on NAD(P)H"/>
    <property type="evidence" value="ECO:0007669"/>
    <property type="project" value="UniProtKB-ARBA"/>
</dbReference>
<dbReference type="InterPro" id="IPR008254">
    <property type="entry name" value="Flavodoxin/NO_synth"/>
</dbReference>
<accession>A0A1I3H091</accession>
<protein>
    <submittedName>
        <fullName evidence="3">Metal-dependent hydrolase, beta-lactamase superfamily II</fullName>
    </submittedName>
</protein>
<name>A0A1I3H091_SELRU</name>
<dbReference type="PANTHER" id="PTHR13754:SF13">
    <property type="entry name" value="METALLO-BETA-LACTAMASE SUPERFAMILY PROTEIN (AFU_ORTHOLOGUE AFUA_3G07630)"/>
    <property type="match status" value="1"/>
</dbReference>